<dbReference type="SUPFAM" id="SSF50630">
    <property type="entry name" value="Acid proteases"/>
    <property type="match status" value="1"/>
</dbReference>
<evidence type="ECO:0008006" key="5">
    <source>
        <dbReference type="Google" id="ProtNLM"/>
    </source>
</evidence>
<proteinExistence type="predicted"/>
<feature type="transmembrane region" description="Helical" evidence="2">
    <location>
        <begin position="491"/>
        <end position="511"/>
    </location>
</feature>
<feature type="compositionally biased region" description="Low complexity" evidence="1">
    <location>
        <begin position="470"/>
        <end position="482"/>
    </location>
</feature>
<reference evidence="3" key="1">
    <citation type="submission" date="2022-11" db="EMBL/GenBank/DDBJ databases">
        <authorList>
            <person name="Petersen C."/>
        </authorList>
    </citation>
    <scope>NUCLEOTIDE SEQUENCE</scope>
    <source>
        <strain evidence="3">IBT 26290</strain>
    </source>
</reference>
<evidence type="ECO:0000313" key="4">
    <source>
        <dbReference type="Proteomes" id="UP001149163"/>
    </source>
</evidence>
<comment type="caution">
    <text evidence="3">The sequence shown here is derived from an EMBL/GenBank/DDBJ whole genome shotgun (WGS) entry which is preliminary data.</text>
</comment>
<name>A0A9W9LQ39_9EURO</name>
<feature type="compositionally biased region" description="Low complexity" evidence="1">
    <location>
        <begin position="525"/>
        <end position="538"/>
    </location>
</feature>
<dbReference type="AlphaFoldDB" id="A0A9W9LQ39"/>
<dbReference type="EMBL" id="JAPQKN010000002">
    <property type="protein sequence ID" value="KAJ5168866.1"/>
    <property type="molecule type" value="Genomic_DNA"/>
</dbReference>
<reference evidence="3" key="2">
    <citation type="journal article" date="2023" name="IMA Fungus">
        <title>Comparative genomic study of the Penicillium genus elucidates a diverse pangenome and 15 lateral gene transfer events.</title>
        <authorList>
            <person name="Petersen C."/>
            <person name="Sorensen T."/>
            <person name="Nielsen M.R."/>
            <person name="Sondergaard T.E."/>
            <person name="Sorensen J.L."/>
            <person name="Fitzpatrick D.A."/>
            <person name="Frisvad J.C."/>
            <person name="Nielsen K.L."/>
        </authorList>
    </citation>
    <scope>NUCLEOTIDE SEQUENCE</scope>
    <source>
        <strain evidence="3">IBT 26290</strain>
    </source>
</reference>
<dbReference type="OrthoDB" id="4074350at2759"/>
<dbReference type="Proteomes" id="UP001149163">
    <property type="component" value="Unassembled WGS sequence"/>
</dbReference>
<accession>A0A9W9LQ39</accession>
<keyword evidence="4" id="KW-1185">Reference proteome</keyword>
<organism evidence="3 4">
    <name type="scientific">Penicillium canariense</name>
    <dbReference type="NCBI Taxonomy" id="189055"/>
    <lineage>
        <taxon>Eukaryota</taxon>
        <taxon>Fungi</taxon>
        <taxon>Dikarya</taxon>
        <taxon>Ascomycota</taxon>
        <taxon>Pezizomycotina</taxon>
        <taxon>Eurotiomycetes</taxon>
        <taxon>Eurotiomycetidae</taxon>
        <taxon>Eurotiales</taxon>
        <taxon>Aspergillaceae</taxon>
        <taxon>Penicillium</taxon>
    </lineage>
</organism>
<keyword evidence="2" id="KW-0812">Transmembrane</keyword>
<dbReference type="InterPro" id="IPR021109">
    <property type="entry name" value="Peptidase_aspartic_dom_sf"/>
</dbReference>
<evidence type="ECO:0000256" key="2">
    <source>
        <dbReference type="SAM" id="Phobius"/>
    </source>
</evidence>
<keyword evidence="2" id="KW-1133">Transmembrane helix</keyword>
<evidence type="ECO:0000313" key="3">
    <source>
        <dbReference type="EMBL" id="KAJ5168866.1"/>
    </source>
</evidence>
<dbReference type="GeneID" id="81425761"/>
<feature type="region of interest" description="Disordered" evidence="1">
    <location>
        <begin position="463"/>
        <end position="486"/>
    </location>
</feature>
<dbReference type="Gene3D" id="2.40.70.10">
    <property type="entry name" value="Acid Proteases"/>
    <property type="match status" value="1"/>
</dbReference>
<evidence type="ECO:0000256" key="1">
    <source>
        <dbReference type="SAM" id="MobiDB-lite"/>
    </source>
</evidence>
<protein>
    <recommendedName>
        <fullName evidence="5">Peptidase A1 domain-containing protein</fullName>
    </recommendedName>
</protein>
<feature type="region of interest" description="Disordered" evidence="1">
    <location>
        <begin position="515"/>
        <end position="573"/>
    </location>
</feature>
<dbReference type="RefSeq" id="XP_056545327.1">
    <property type="nucleotide sequence ID" value="XM_056686585.1"/>
</dbReference>
<keyword evidence="2" id="KW-0472">Membrane</keyword>
<gene>
    <name evidence="3" type="ORF">N7482_004460</name>
</gene>
<sequence>MNNSVGVGIPSVLLVLGHWLFFNARITQPLSPLILTWSDKSYGPDGPWQAVSVKIGTPSQTVALYPVGTWSCAILLSTICANLSETTTWYASNAGLYDRNASMSAGPDAVDSKSYKALDDLATPGMAGRSVFYDDFDIGGLIIPNVSMTGIYDGYQTYPNGRNYPIEVGTLSFGAPTLTHQWGYTMMMVASYLYTSNDTPSYSYGMHIGSAALGIPGSAVLGGYDKNRIAGEVSAQPFAPFDSTNPGGDLIIGLFDIGVGVASGGSPWSFNEKSGLLSQSNSSLMAPVTVQLAPIKPYMYLAPSTCDAITSLLPATFDSDLGLYLWKTDSDQYRSVQSPAYLSFTFEKDSTNSKNITIKVPFALLNLPLQAPLVNEDTPYFPCFPTDGPYYLGRAFLQAAFVGENYGTGDGSGTWFLAQAPGPGLVDISTSTTIAVGDSTIPATDNSWEVSWSSHWTELSSSQTGNITASNSNSTSTSPSSSGLSQGAKTGIGVGVGLGAAIVVCALAWALNMRRRRKDEKDSGDPSSTSSPGGTSSGYWQPVAQEMARSDDHSNLHEAPIMPAKQDQHYELS</sequence>